<name>A0A382G3R2_9ZZZZ</name>
<gene>
    <name evidence="1" type="ORF">METZ01_LOCUS222041</name>
</gene>
<evidence type="ECO:0000313" key="1">
    <source>
        <dbReference type="EMBL" id="SVB69187.1"/>
    </source>
</evidence>
<sequence>MSPTLPLGVLRLREMVMQTKARGTVKQGNDISDMALSIFDKVREIKRGNPSIARNIDKHERDIRQSLDLIHKQIGKLDQHDRDLVTILVINGLHRTADEVLIDQ</sequence>
<protein>
    <submittedName>
        <fullName evidence="1">Uncharacterized protein</fullName>
    </submittedName>
</protein>
<dbReference type="EMBL" id="UINC01053089">
    <property type="protein sequence ID" value="SVB69187.1"/>
    <property type="molecule type" value="Genomic_DNA"/>
</dbReference>
<accession>A0A382G3R2</accession>
<reference evidence="1" key="1">
    <citation type="submission" date="2018-05" db="EMBL/GenBank/DDBJ databases">
        <authorList>
            <person name="Lanie J.A."/>
            <person name="Ng W.-L."/>
            <person name="Kazmierczak K.M."/>
            <person name="Andrzejewski T.M."/>
            <person name="Davidsen T.M."/>
            <person name="Wayne K.J."/>
            <person name="Tettelin H."/>
            <person name="Glass J.I."/>
            <person name="Rusch D."/>
            <person name="Podicherti R."/>
            <person name="Tsui H.-C.T."/>
            <person name="Winkler M.E."/>
        </authorList>
    </citation>
    <scope>NUCLEOTIDE SEQUENCE</scope>
</reference>
<organism evidence="1">
    <name type="scientific">marine metagenome</name>
    <dbReference type="NCBI Taxonomy" id="408172"/>
    <lineage>
        <taxon>unclassified sequences</taxon>
        <taxon>metagenomes</taxon>
        <taxon>ecological metagenomes</taxon>
    </lineage>
</organism>
<proteinExistence type="predicted"/>
<dbReference type="AlphaFoldDB" id="A0A382G3R2"/>